<feature type="transmembrane region" description="Helical" evidence="1">
    <location>
        <begin position="118"/>
        <end position="136"/>
    </location>
</feature>
<reference evidence="2" key="1">
    <citation type="submission" date="2018-02" db="EMBL/GenBank/DDBJ databases">
        <authorList>
            <person name="Cohen D.B."/>
            <person name="Kent A.D."/>
        </authorList>
    </citation>
    <scope>NUCLEOTIDE SEQUENCE</scope>
</reference>
<keyword evidence="1" id="KW-0472">Membrane</keyword>
<gene>
    <name evidence="2" type="ORF">FSB_LOCUS9993</name>
</gene>
<organism evidence="2">
    <name type="scientific">Fagus sylvatica</name>
    <name type="common">Beechnut</name>
    <dbReference type="NCBI Taxonomy" id="28930"/>
    <lineage>
        <taxon>Eukaryota</taxon>
        <taxon>Viridiplantae</taxon>
        <taxon>Streptophyta</taxon>
        <taxon>Embryophyta</taxon>
        <taxon>Tracheophyta</taxon>
        <taxon>Spermatophyta</taxon>
        <taxon>Magnoliopsida</taxon>
        <taxon>eudicotyledons</taxon>
        <taxon>Gunneridae</taxon>
        <taxon>Pentapetalae</taxon>
        <taxon>rosids</taxon>
        <taxon>fabids</taxon>
        <taxon>Fagales</taxon>
        <taxon>Fagaceae</taxon>
        <taxon>Fagus</taxon>
    </lineage>
</organism>
<dbReference type="EMBL" id="OIVN01000557">
    <property type="protein sequence ID" value="SPC82111.1"/>
    <property type="molecule type" value="Genomic_DNA"/>
</dbReference>
<protein>
    <submittedName>
        <fullName evidence="2">Uncharacterized protein</fullName>
    </submittedName>
</protein>
<feature type="transmembrane region" description="Helical" evidence="1">
    <location>
        <begin position="256"/>
        <end position="279"/>
    </location>
</feature>
<feature type="transmembrane region" description="Helical" evidence="1">
    <location>
        <begin position="14"/>
        <end position="39"/>
    </location>
</feature>
<keyword evidence="1" id="KW-0812">Transmembrane</keyword>
<feature type="transmembrane region" description="Helical" evidence="1">
    <location>
        <begin position="299"/>
        <end position="315"/>
    </location>
</feature>
<dbReference type="AlphaFoldDB" id="A0A2N9F5E2"/>
<proteinExistence type="predicted"/>
<feature type="transmembrane region" description="Helical" evidence="1">
    <location>
        <begin position="156"/>
        <end position="179"/>
    </location>
</feature>
<feature type="transmembrane region" description="Helical" evidence="1">
    <location>
        <begin position="191"/>
        <end position="214"/>
    </location>
</feature>
<feature type="transmembrane region" description="Helical" evidence="1">
    <location>
        <begin position="220"/>
        <end position="244"/>
    </location>
</feature>
<name>A0A2N9F5E2_FAGSY</name>
<feature type="transmembrane region" description="Helical" evidence="1">
    <location>
        <begin position="95"/>
        <end position="111"/>
    </location>
</feature>
<feature type="transmembrane region" description="Helical" evidence="1">
    <location>
        <begin position="51"/>
        <end position="75"/>
    </location>
</feature>
<sequence>MLLLLPPFFLAPPLALLLFMLALFLPLTTLLALLIPLFWIHSVSITAVFSLLLLLVASFLLGTSFGIVVVHTGLVLASHNVVGIVDTALLGPQCFYRGGVLSPLALVASFLRRTSFGIVVVHAGLALASHNVVGIVDTALLDPQSFCRGGVLSPLALVASFLRGTSFGIVVVHVGLVLASHNAVGIVDTALLGPQCFYCGGVLSHLALVASFLRGTSFDIVVVHAGLVLVSHNAVGIVDTALLGPQCFYRGGVLSPLALVASFLHGTSFGIVVVHAGLVLASHNAVGIVDTALLGPQCFYHGGVLSLLALVASFLRDTSFGIVVVHAGLVLASHNAVGIVDTALVGLEIAAGSFADTLAALFDHLLLVGNAPGSTDNLALQAPVVPTCNALDMQDIRICHPYAFDTVLDIGRSHHN</sequence>
<evidence type="ECO:0000256" key="1">
    <source>
        <dbReference type="SAM" id="Phobius"/>
    </source>
</evidence>
<accession>A0A2N9F5E2</accession>
<keyword evidence="1" id="KW-1133">Transmembrane helix</keyword>
<evidence type="ECO:0000313" key="2">
    <source>
        <dbReference type="EMBL" id="SPC82111.1"/>
    </source>
</evidence>